<gene>
    <name evidence="2" type="ORF">ACFWSS_23275</name>
</gene>
<evidence type="ECO:0000256" key="1">
    <source>
        <dbReference type="SAM" id="MobiDB-lite"/>
    </source>
</evidence>
<evidence type="ECO:0000313" key="2">
    <source>
        <dbReference type="EMBL" id="MFD4215795.1"/>
    </source>
</evidence>
<feature type="region of interest" description="Disordered" evidence="1">
    <location>
        <begin position="1"/>
        <end position="26"/>
    </location>
</feature>
<protein>
    <submittedName>
        <fullName evidence="2">Uncharacterized protein</fullName>
    </submittedName>
</protein>
<keyword evidence="3" id="KW-1185">Reference proteome</keyword>
<dbReference type="Proteomes" id="UP001598251">
    <property type="component" value="Unassembled WGS sequence"/>
</dbReference>
<accession>A0ABW6EP44</accession>
<sequence>MEPPLTSPMSAQRAAVDPAPTVDKPVVTHWSPQRDEVTPRIV</sequence>
<name>A0ABW6EP44_9ACTN</name>
<reference evidence="2 3" key="1">
    <citation type="submission" date="2024-09" db="EMBL/GenBank/DDBJ databases">
        <title>The Natural Products Discovery Center: Release of the First 8490 Sequenced Strains for Exploring Actinobacteria Biosynthetic Diversity.</title>
        <authorList>
            <person name="Kalkreuter E."/>
            <person name="Kautsar S.A."/>
            <person name="Yang D."/>
            <person name="Bader C.D."/>
            <person name="Teijaro C.N."/>
            <person name="Fluegel L."/>
            <person name="Davis C.M."/>
            <person name="Simpson J.R."/>
            <person name="Lauterbach L."/>
            <person name="Steele A.D."/>
            <person name="Gui C."/>
            <person name="Meng S."/>
            <person name="Li G."/>
            <person name="Viehrig K."/>
            <person name="Ye F."/>
            <person name="Su P."/>
            <person name="Kiefer A.F."/>
            <person name="Nichols A."/>
            <person name="Cepeda A.J."/>
            <person name="Yan W."/>
            <person name="Fan B."/>
            <person name="Jiang Y."/>
            <person name="Adhikari A."/>
            <person name="Zheng C.-J."/>
            <person name="Schuster L."/>
            <person name="Cowan T.M."/>
            <person name="Smanski M.J."/>
            <person name="Chevrette M.G."/>
            <person name="De Carvalho L.P.S."/>
            <person name="Shen B."/>
        </authorList>
    </citation>
    <scope>NUCLEOTIDE SEQUENCE [LARGE SCALE GENOMIC DNA]</scope>
    <source>
        <strain evidence="2 3">NPDC058546</strain>
    </source>
</reference>
<organism evidence="2 3">
    <name type="scientific">Streptomyces sindenensis</name>
    <dbReference type="NCBI Taxonomy" id="67363"/>
    <lineage>
        <taxon>Bacteria</taxon>
        <taxon>Bacillati</taxon>
        <taxon>Actinomycetota</taxon>
        <taxon>Actinomycetes</taxon>
        <taxon>Kitasatosporales</taxon>
        <taxon>Streptomycetaceae</taxon>
        <taxon>Streptomyces</taxon>
    </lineage>
</organism>
<dbReference type="EMBL" id="JBHXOF010000016">
    <property type="protein sequence ID" value="MFD4215795.1"/>
    <property type="molecule type" value="Genomic_DNA"/>
</dbReference>
<dbReference type="RefSeq" id="WP_382828793.1">
    <property type="nucleotide sequence ID" value="NZ_JBHXLY010000026.1"/>
</dbReference>
<proteinExistence type="predicted"/>
<comment type="caution">
    <text evidence="2">The sequence shown here is derived from an EMBL/GenBank/DDBJ whole genome shotgun (WGS) entry which is preliminary data.</text>
</comment>
<evidence type="ECO:0000313" key="3">
    <source>
        <dbReference type="Proteomes" id="UP001598251"/>
    </source>
</evidence>